<protein>
    <submittedName>
        <fullName evidence="2">Uncharacterized protein</fullName>
    </submittedName>
</protein>
<sequence>MVSFRLLHSHLKLLSNNDLKGTRTECGFKRAFTTLFRQDVQIVTGTMFLNVDQLEKQIDKEEFQKIGSTAAFRVLETQFQKFIKPHISLDDEDVIMTRKYFLEYTQLEVQQFRDTRIQHIKYVKKSIDKRALHKRVYDSRVNEKQMKTTKEKVDSSKALDASLVETESSGKESGEHDTNNTSGNDAHVDDADIRPIYDEEPIAKVPMTADNNVFATGQQHTEQPEFNNEGEVDQDAKQSHDIRPLPTKLTRNQTTELSYQSLKFENTCLKTTVAKFQKDLSKLEAHCINLELQLQNNVLKSGQQGQFLKEKSNEAKVKLDIDIIETINIELNIRTKFSIKKTSNVHEETMTPRSCLRWKPTGRIFKTVGLRWVPIGKIFTSSTTKVDSEPSNGSNEDITNPYECEQTLNVSADTLNLSAELAIQDHRNEQSSLKRVPNVVPPADKTATSQQELELLFSPMYEEYFNEGNQSVSESSALFL</sequence>
<evidence type="ECO:0000313" key="2">
    <source>
        <dbReference type="EMBL" id="GJT78704.1"/>
    </source>
</evidence>
<feature type="compositionally biased region" description="Basic and acidic residues" evidence="1">
    <location>
        <begin position="168"/>
        <end position="178"/>
    </location>
</feature>
<comment type="caution">
    <text evidence="2">The sequence shown here is derived from an EMBL/GenBank/DDBJ whole genome shotgun (WGS) entry which is preliminary data.</text>
</comment>
<reference evidence="2" key="1">
    <citation type="journal article" date="2022" name="Int. J. Mol. Sci.">
        <title>Draft Genome of Tanacetum Coccineum: Genomic Comparison of Closely Related Tanacetum-Family Plants.</title>
        <authorList>
            <person name="Yamashiro T."/>
            <person name="Shiraishi A."/>
            <person name="Nakayama K."/>
            <person name="Satake H."/>
        </authorList>
    </citation>
    <scope>NUCLEOTIDE SEQUENCE</scope>
</reference>
<proteinExistence type="predicted"/>
<dbReference type="EMBL" id="BQNB010018827">
    <property type="protein sequence ID" value="GJT78704.1"/>
    <property type="molecule type" value="Genomic_DNA"/>
</dbReference>
<feature type="region of interest" description="Disordered" evidence="1">
    <location>
        <begin position="142"/>
        <end position="190"/>
    </location>
</feature>
<evidence type="ECO:0000313" key="3">
    <source>
        <dbReference type="Proteomes" id="UP001151760"/>
    </source>
</evidence>
<name>A0ABQ5GTS1_9ASTR</name>
<reference evidence="2" key="2">
    <citation type="submission" date="2022-01" db="EMBL/GenBank/DDBJ databases">
        <authorList>
            <person name="Yamashiro T."/>
            <person name="Shiraishi A."/>
            <person name="Satake H."/>
            <person name="Nakayama K."/>
        </authorList>
    </citation>
    <scope>NUCLEOTIDE SEQUENCE</scope>
</reference>
<accession>A0ABQ5GTS1</accession>
<keyword evidence="3" id="KW-1185">Reference proteome</keyword>
<gene>
    <name evidence="2" type="ORF">Tco_1045429</name>
</gene>
<feature type="region of interest" description="Disordered" evidence="1">
    <location>
        <begin position="220"/>
        <end position="239"/>
    </location>
</feature>
<feature type="compositionally biased region" description="Basic and acidic residues" evidence="1">
    <location>
        <begin position="142"/>
        <end position="157"/>
    </location>
</feature>
<evidence type="ECO:0000256" key="1">
    <source>
        <dbReference type="SAM" id="MobiDB-lite"/>
    </source>
</evidence>
<organism evidence="2 3">
    <name type="scientific">Tanacetum coccineum</name>
    <dbReference type="NCBI Taxonomy" id="301880"/>
    <lineage>
        <taxon>Eukaryota</taxon>
        <taxon>Viridiplantae</taxon>
        <taxon>Streptophyta</taxon>
        <taxon>Embryophyta</taxon>
        <taxon>Tracheophyta</taxon>
        <taxon>Spermatophyta</taxon>
        <taxon>Magnoliopsida</taxon>
        <taxon>eudicotyledons</taxon>
        <taxon>Gunneridae</taxon>
        <taxon>Pentapetalae</taxon>
        <taxon>asterids</taxon>
        <taxon>campanulids</taxon>
        <taxon>Asterales</taxon>
        <taxon>Asteraceae</taxon>
        <taxon>Asteroideae</taxon>
        <taxon>Anthemideae</taxon>
        <taxon>Anthemidinae</taxon>
        <taxon>Tanacetum</taxon>
    </lineage>
</organism>
<dbReference type="Proteomes" id="UP001151760">
    <property type="component" value="Unassembled WGS sequence"/>
</dbReference>